<evidence type="ECO:0000313" key="2">
    <source>
        <dbReference type="EMBL" id="RHL88397.1"/>
    </source>
</evidence>
<evidence type="ECO:0000313" key="4">
    <source>
        <dbReference type="Proteomes" id="UP000285013"/>
    </source>
</evidence>
<evidence type="ECO:0000313" key="3">
    <source>
        <dbReference type="EMBL" id="RYT79676.1"/>
    </source>
</evidence>
<reference evidence="2 4" key="1">
    <citation type="submission" date="2018-08" db="EMBL/GenBank/DDBJ databases">
        <title>A genome reference for cultivated species of the human gut microbiota.</title>
        <authorList>
            <person name="Zou Y."/>
            <person name="Xue W."/>
            <person name="Luo G."/>
        </authorList>
    </citation>
    <scope>NUCLEOTIDE SEQUENCE [LARGE SCALE GENOMIC DNA]</scope>
    <source>
        <strain evidence="2 4">AF36-16BH</strain>
    </source>
</reference>
<reference evidence="3 5" key="2">
    <citation type="journal article" date="2019" name="Science, e1252229">
        <title>Invertible promoters mediate bacterial phase variation, antibiotic resistance, and host adaptation in the gut.</title>
        <authorList>
            <person name="Jiang X."/>
            <person name="Hall A.B."/>
            <person name="Arthur T.D."/>
            <person name="Plichta D.R."/>
            <person name="Covington C.T."/>
            <person name="Poyet M."/>
            <person name="Crothers J."/>
            <person name="Moses P.L."/>
            <person name="Tolonen A.C."/>
            <person name="Vlamakis H."/>
            <person name="Alm E.J."/>
            <person name="Xavier R.J."/>
        </authorList>
    </citation>
    <scope>NUCLEOTIDE SEQUENCE [LARGE SCALE GENOMIC DNA]</scope>
    <source>
        <strain evidence="5">bf_0095</strain>
        <strain evidence="3">Bf_0095</strain>
    </source>
</reference>
<dbReference type="Proteomes" id="UP000291191">
    <property type="component" value="Unassembled WGS sequence"/>
</dbReference>
<feature type="transmembrane region" description="Helical" evidence="1">
    <location>
        <begin position="63"/>
        <end position="83"/>
    </location>
</feature>
<gene>
    <name evidence="2" type="ORF">DWZ95_19170</name>
    <name evidence="3" type="ORF">EAJ06_13750</name>
</gene>
<dbReference type="RefSeq" id="WP_117707106.1">
    <property type="nucleotide sequence ID" value="NZ_BAABZC010000002.1"/>
</dbReference>
<dbReference type="EMBL" id="QRPE01000029">
    <property type="protein sequence ID" value="RHL88397.1"/>
    <property type="molecule type" value="Genomic_DNA"/>
</dbReference>
<comment type="caution">
    <text evidence="3">The sequence shown here is derived from an EMBL/GenBank/DDBJ whole genome shotgun (WGS) entry which is preliminary data.</text>
</comment>
<feature type="transmembrane region" description="Helical" evidence="1">
    <location>
        <begin position="21"/>
        <end position="43"/>
    </location>
</feature>
<sequence length="214" mass="24648">MRYRRITTTGQIREKKKERRQTIYVWLIVIVILAILVGVGYLATPSTVLLQQTAFRGISYRPLMAFVMLFTAILVIVIGILLADKYTKFGYYLKTIACGIVIGMLFHGMGINLLLNMNRWLASKTPVRKEYRVTEIRFLKPNKLARYRTILPECRILKAVGQDNPDDCLYFHVPIDTQVAMGCVLHVTIKNGFFGWKSVDELAVDCRELHKYVK</sequence>
<evidence type="ECO:0000313" key="5">
    <source>
        <dbReference type="Proteomes" id="UP000291191"/>
    </source>
</evidence>
<accession>A0A3E4KVE7</accession>
<dbReference type="Proteomes" id="UP000285013">
    <property type="component" value="Unassembled WGS sequence"/>
</dbReference>
<proteinExistence type="predicted"/>
<protein>
    <submittedName>
        <fullName evidence="3">Uncharacterized protein</fullName>
    </submittedName>
</protein>
<evidence type="ECO:0000256" key="1">
    <source>
        <dbReference type="SAM" id="Phobius"/>
    </source>
</evidence>
<name>A0A3E4KVE7_9BACE</name>
<keyword evidence="5" id="KW-1185">Reference proteome</keyword>
<keyword evidence="1" id="KW-0812">Transmembrane</keyword>
<dbReference type="OrthoDB" id="1047771at2"/>
<organism evidence="3 5">
    <name type="scientific">Bacteroides intestinalis</name>
    <dbReference type="NCBI Taxonomy" id="329854"/>
    <lineage>
        <taxon>Bacteria</taxon>
        <taxon>Pseudomonadati</taxon>
        <taxon>Bacteroidota</taxon>
        <taxon>Bacteroidia</taxon>
        <taxon>Bacteroidales</taxon>
        <taxon>Bacteroidaceae</taxon>
        <taxon>Bacteroides</taxon>
    </lineage>
</organism>
<dbReference type="AlphaFoldDB" id="A0A3E4KVE7"/>
<keyword evidence="1" id="KW-1133">Transmembrane helix</keyword>
<keyword evidence="1" id="KW-0472">Membrane</keyword>
<dbReference type="EMBL" id="RCXO01000016">
    <property type="protein sequence ID" value="RYT79676.1"/>
    <property type="molecule type" value="Genomic_DNA"/>
</dbReference>
<feature type="transmembrane region" description="Helical" evidence="1">
    <location>
        <begin position="95"/>
        <end position="115"/>
    </location>
</feature>